<keyword evidence="2" id="KW-0808">Transferase</keyword>
<dbReference type="EMBL" id="AP024485">
    <property type="protein sequence ID" value="BCS87836.1"/>
    <property type="molecule type" value="Genomic_DNA"/>
</dbReference>
<keyword evidence="3" id="KW-1185">Reference proteome</keyword>
<name>A0ABN6ERZ6_9BACT</name>
<dbReference type="InterPro" id="IPR001173">
    <property type="entry name" value="Glyco_trans_2-like"/>
</dbReference>
<dbReference type="Proteomes" id="UP001053296">
    <property type="component" value="Chromosome"/>
</dbReference>
<evidence type="ECO:0000313" key="2">
    <source>
        <dbReference type="EMBL" id="BCS87836.1"/>
    </source>
</evidence>
<dbReference type="PANTHER" id="PTHR43685">
    <property type="entry name" value="GLYCOSYLTRANSFERASE"/>
    <property type="match status" value="1"/>
</dbReference>
<evidence type="ECO:0000259" key="1">
    <source>
        <dbReference type="Pfam" id="PF00535"/>
    </source>
</evidence>
<proteinExistence type="predicted"/>
<dbReference type="Pfam" id="PF00535">
    <property type="entry name" value="Glycos_transf_2"/>
    <property type="match status" value="1"/>
</dbReference>
<dbReference type="PANTHER" id="PTHR43685:SF2">
    <property type="entry name" value="GLYCOSYLTRANSFERASE 2-LIKE DOMAIN-CONTAINING PROTEIN"/>
    <property type="match status" value="1"/>
</dbReference>
<accession>A0ABN6ERZ6</accession>
<organism evidence="2 3">
    <name type="scientific">Pseudodesulfovibrio sediminis</name>
    <dbReference type="NCBI Taxonomy" id="2810563"/>
    <lineage>
        <taxon>Bacteria</taxon>
        <taxon>Pseudomonadati</taxon>
        <taxon>Thermodesulfobacteriota</taxon>
        <taxon>Desulfovibrionia</taxon>
        <taxon>Desulfovibrionales</taxon>
        <taxon>Desulfovibrionaceae</taxon>
    </lineage>
</organism>
<sequence length="302" mass="33598">MQQQTFTDFEVVLINDGKQDITDCVSESGLAEAGIAMNLLTGPTKTGPAAARNRGLAEARGQVIAYLDDDDLYSPDHLAVHAKAYENAPHIQAVYSDAERTIVTEDRDHNISEETEVVFSREYSADDLLAGNYIPTLCMSHRRECLEKTGGFEESLSLLAEWDLFIRLAMHTDLVHIAETTGRYFEQGTGSSVQEYYAHEILDTIVAIYMRNNECLEADPERKDRIWGKRLRHMGQVMTATGAGLDNAGPIEEAYPLFIRASETEYRGENFLALARIHQALGRVADAMETVARARGVQSGQH</sequence>
<dbReference type="Gene3D" id="3.90.550.10">
    <property type="entry name" value="Spore Coat Polysaccharide Biosynthesis Protein SpsA, Chain A"/>
    <property type="match status" value="1"/>
</dbReference>
<dbReference type="SUPFAM" id="SSF53448">
    <property type="entry name" value="Nucleotide-diphospho-sugar transferases"/>
    <property type="match status" value="1"/>
</dbReference>
<dbReference type="InterPro" id="IPR050834">
    <property type="entry name" value="Glycosyltransf_2"/>
</dbReference>
<dbReference type="GO" id="GO:0016740">
    <property type="term" value="F:transferase activity"/>
    <property type="evidence" value="ECO:0007669"/>
    <property type="project" value="UniProtKB-KW"/>
</dbReference>
<evidence type="ECO:0000313" key="3">
    <source>
        <dbReference type="Proteomes" id="UP001053296"/>
    </source>
</evidence>
<reference evidence="2" key="1">
    <citation type="journal article" date="2022" name="Arch. Microbiol.">
        <title>Pseudodesulfovibrio sediminis sp. nov., a mesophilic and neutrophilic sulfate-reducing bacterium isolated from sediment of a brackish lake.</title>
        <authorList>
            <person name="Takahashi A."/>
            <person name="Kojima H."/>
            <person name="Watanabe M."/>
            <person name="Fukui M."/>
        </authorList>
    </citation>
    <scope>NUCLEOTIDE SEQUENCE</scope>
    <source>
        <strain evidence="2">SF6</strain>
    </source>
</reference>
<dbReference type="InterPro" id="IPR029044">
    <property type="entry name" value="Nucleotide-diphossugar_trans"/>
</dbReference>
<protein>
    <submittedName>
        <fullName evidence="2">Glycosyl transferase</fullName>
    </submittedName>
</protein>
<gene>
    <name evidence="2" type="ORF">PSDVSF_10780</name>
</gene>
<feature type="domain" description="Glycosyltransferase 2-like" evidence="1">
    <location>
        <begin position="3"/>
        <end position="142"/>
    </location>
</feature>
<dbReference type="CDD" id="cd00761">
    <property type="entry name" value="Glyco_tranf_GTA_type"/>
    <property type="match status" value="1"/>
</dbReference>